<feature type="transmembrane region" description="Helical" evidence="8">
    <location>
        <begin position="167"/>
        <end position="186"/>
    </location>
</feature>
<keyword evidence="7 8" id="KW-0472">Membrane</keyword>
<name>A0A3E1K734_9GAMM</name>
<evidence type="ECO:0000256" key="4">
    <source>
        <dbReference type="ARBA" id="ARBA00022475"/>
    </source>
</evidence>
<proteinExistence type="inferred from homology"/>
<dbReference type="OrthoDB" id="7843147at2"/>
<keyword evidence="10" id="KW-1185">Reference proteome</keyword>
<dbReference type="RefSeq" id="WP_116651520.1">
    <property type="nucleotide sequence ID" value="NZ_QUZK01000046.1"/>
</dbReference>
<accession>A0A3E1K734</accession>
<evidence type="ECO:0000256" key="7">
    <source>
        <dbReference type="ARBA" id="ARBA00023136"/>
    </source>
</evidence>
<keyword evidence="5 8" id="KW-0812">Transmembrane</keyword>
<evidence type="ECO:0000313" key="10">
    <source>
        <dbReference type="Proteomes" id="UP000260351"/>
    </source>
</evidence>
<evidence type="ECO:0000256" key="3">
    <source>
        <dbReference type="ARBA" id="ARBA00022448"/>
    </source>
</evidence>
<dbReference type="EMBL" id="QUZK01000046">
    <property type="protein sequence ID" value="RFF29494.1"/>
    <property type="molecule type" value="Genomic_DNA"/>
</dbReference>
<gene>
    <name evidence="9" type="ORF">DZC52_12690</name>
</gene>
<evidence type="ECO:0000256" key="1">
    <source>
        <dbReference type="ARBA" id="ARBA00004651"/>
    </source>
</evidence>
<reference evidence="9 10" key="1">
    <citation type="submission" date="2018-08" db="EMBL/GenBank/DDBJ databases">
        <title>Wenzhouxiangella salilacus sp. nov., a novel bacterium isolated from a saline lake in Xinjiang Province, China.</title>
        <authorList>
            <person name="Han S."/>
        </authorList>
    </citation>
    <scope>NUCLEOTIDE SEQUENCE [LARGE SCALE GENOMIC DNA]</scope>
    <source>
        <strain evidence="9 10">XDB06</strain>
    </source>
</reference>
<comment type="caution">
    <text evidence="9">The sequence shown here is derived from an EMBL/GenBank/DDBJ whole genome shotgun (WGS) entry which is preliminary data.</text>
</comment>
<evidence type="ECO:0000256" key="6">
    <source>
        <dbReference type="ARBA" id="ARBA00022989"/>
    </source>
</evidence>
<dbReference type="InterPro" id="IPR052017">
    <property type="entry name" value="TSUP"/>
</dbReference>
<feature type="transmembrane region" description="Helical" evidence="8">
    <location>
        <begin position="35"/>
        <end position="57"/>
    </location>
</feature>
<organism evidence="9 10">
    <name type="scientific">Wenzhouxiangella sediminis</name>
    <dbReference type="NCBI Taxonomy" id="1792836"/>
    <lineage>
        <taxon>Bacteria</taxon>
        <taxon>Pseudomonadati</taxon>
        <taxon>Pseudomonadota</taxon>
        <taxon>Gammaproteobacteria</taxon>
        <taxon>Chromatiales</taxon>
        <taxon>Wenzhouxiangellaceae</taxon>
        <taxon>Wenzhouxiangella</taxon>
    </lineage>
</organism>
<dbReference type="Proteomes" id="UP000260351">
    <property type="component" value="Unassembled WGS sequence"/>
</dbReference>
<feature type="transmembrane region" description="Helical" evidence="8">
    <location>
        <begin position="135"/>
        <end position="155"/>
    </location>
</feature>
<protein>
    <recommendedName>
        <fullName evidence="8">Probable membrane transporter protein</fullName>
    </recommendedName>
</protein>
<evidence type="ECO:0000256" key="5">
    <source>
        <dbReference type="ARBA" id="ARBA00022692"/>
    </source>
</evidence>
<comment type="similarity">
    <text evidence="2 8">Belongs to the 4-toluene sulfonate uptake permease (TSUP) (TC 2.A.102) family.</text>
</comment>
<evidence type="ECO:0000256" key="2">
    <source>
        <dbReference type="ARBA" id="ARBA00009142"/>
    </source>
</evidence>
<dbReference type="Pfam" id="PF01925">
    <property type="entry name" value="TauE"/>
    <property type="match status" value="1"/>
</dbReference>
<comment type="subcellular location">
    <subcellularLocation>
        <location evidence="1 8">Cell membrane</location>
        <topology evidence="1 8">Multi-pass membrane protein</topology>
    </subcellularLocation>
</comment>
<dbReference type="AlphaFoldDB" id="A0A3E1K734"/>
<keyword evidence="6 8" id="KW-1133">Transmembrane helix</keyword>
<evidence type="ECO:0000313" key="9">
    <source>
        <dbReference type="EMBL" id="RFF29494.1"/>
    </source>
</evidence>
<dbReference type="GO" id="GO:0005886">
    <property type="term" value="C:plasma membrane"/>
    <property type="evidence" value="ECO:0007669"/>
    <property type="project" value="UniProtKB-SubCell"/>
</dbReference>
<keyword evidence="4 8" id="KW-1003">Cell membrane</keyword>
<dbReference type="PANTHER" id="PTHR30269">
    <property type="entry name" value="TRANSMEMBRANE PROTEIN YFCA"/>
    <property type="match status" value="1"/>
</dbReference>
<feature type="transmembrane region" description="Helical" evidence="8">
    <location>
        <begin position="69"/>
        <end position="89"/>
    </location>
</feature>
<evidence type="ECO:0000256" key="8">
    <source>
        <dbReference type="RuleBase" id="RU363041"/>
    </source>
</evidence>
<keyword evidence="3" id="KW-0813">Transport</keyword>
<dbReference type="PANTHER" id="PTHR30269:SF37">
    <property type="entry name" value="MEMBRANE TRANSPORTER PROTEIN"/>
    <property type="match status" value="1"/>
</dbReference>
<dbReference type="InterPro" id="IPR002781">
    <property type="entry name" value="TM_pro_TauE-like"/>
</dbReference>
<sequence>MLPWIWLGVCILLSSTIEAITGFGSIVIALSLGALLLPIASMLPVLVPLNIFMTGTIAWKNRHHIDKAFLLKLVLPLMAAGTLAGYFLRPWLGESLLKMLLGVLIIWFASRELWRLIKHVPSHRHPAWLSRVLTFAAGITHGLFASGGPLLVYAMAGKHLDKGSLRATLVTVWFSLNLGLTVAFLIDGTLIPALPRVATYLPVLAAGYFLGEFLHHRLDERRFRQVVYLMLIVTGLALIVR</sequence>
<feature type="transmembrane region" description="Helical" evidence="8">
    <location>
        <begin position="223"/>
        <end position="240"/>
    </location>
</feature>